<name>C6XI65_HIRBI</name>
<dbReference type="KEGG" id="hba:Hbal_1199"/>
<feature type="compositionally biased region" description="Basic and acidic residues" evidence="1">
    <location>
        <begin position="8"/>
        <end position="26"/>
    </location>
</feature>
<dbReference type="eggNOG" id="COG4446">
    <property type="taxonomic scope" value="Bacteria"/>
</dbReference>
<keyword evidence="2" id="KW-0812">Transmembrane</keyword>
<dbReference type="InterPro" id="IPR010865">
    <property type="entry name" value="DUF1499"/>
</dbReference>
<dbReference type="Proteomes" id="UP000002745">
    <property type="component" value="Chromosome"/>
</dbReference>
<reference evidence="4" key="1">
    <citation type="journal article" date="2011" name="J. Bacteriol.">
        <title>Genome sequences of eight morphologically diverse alphaproteobacteria.</title>
        <authorList>
            <consortium name="US DOE Joint Genome Institute"/>
            <person name="Brown P.J."/>
            <person name="Kysela D.T."/>
            <person name="Buechlein A."/>
            <person name="Hemmerich C."/>
            <person name="Brun Y.V."/>
        </authorList>
    </citation>
    <scope>NUCLEOTIDE SEQUENCE [LARGE SCALE GENOMIC DNA]</scope>
    <source>
        <strain evidence="4">ATCC 49814 / DSM 5838 / IFAM 1418</strain>
    </source>
</reference>
<evidence type="ECO:0000313" key="3">
    <source>
        <dbReference type="EMBL" id="ACT58891.1"/>
    </source>
</evidence>
<organism evidence="3 4">
    <name type="scientific">Hirschia baltica (strain ATCC 49814 / DSM 5838 / IFAM 1418)</name>
    <dbReference type="NCBI Taxonomy" id="582402"/>
    <lineage>
        <taxon>Bacteria</taxon>
        <taxon>Pseudomonadati</taxon>
        <taxon>Pseudomonadota</taxon>
        <taxon>Alphaproteobacteria</taxon>
        <taxon>Hyphomonadales</taxon>
        <taxon>Hyphomonadaceae</taxon>
        <taxon>Hirschia</taxon>
    </lineage>
</organism>
<dbReference type="RefSeq" id="WP_015827041.1">
    <property type="nucleotide sequence ID" value="NC_012982.1"/>
</dbReference>
<keyword evidence="2" id="KW-1133">Transmembrane helix</keyword>
<proteinExistence type="predicted"/>
<evidence type="ECO:0000313" key="4">
    <source>
        <dbReference type="Proteomes" id="UP000002745"/>
    </source>
</evidence>
<feature type="transmembrane region" description="Helical" evidence="2">
    <location>
        <begin position="116"/>
        <end position="133"/>
    </location>
</feature>
<dbReference type="EMBL" id="CP001678">
    <property type="protein sequence ID" value="ACT58891.1"/>
    <property type="molecule type" value="Genomic_DNA"/>
</dbReference>
<evidence type="ECO:0000256" key="1">
    <source>
        <dbReference type="SAM" id="MobiDB-lite"/>
    </source>
</evidence>
<sequence length="308" mass="33815">MSELTPEEVEKLEAEANQSENKDEKPVVLGSYPPPPPREPMSKLQSIAMKIAIGGAILCPLWFVIAALGVKYGLWSIGTGLVKMSFQMGPILLIAVAVICLVSLIIQLLKPPRRGSILVVIALLVPVFMLGHLKQTGDDVAGLPPIHDVQTDWTNPIQFPQALLDERKANNWNPVLDNPVVPESAAGRWPNAVGKYVKDLQAAAYQDFNLRPQLFEVKPEITIEAVVEVANKNNWDVVSVNREAGVIHATYTSPWYGFVDDIVITVEKQGQIGSRVNARSVSRIGLSDMGANATRLKHFVDDLNLMMK</sequence>
<dbReference type="HOGENOM" id="CLU_068029_1_0_5"/>
<evidence type="ECO:0000256" key="2">
    <source>
        <dbReference type="SAM" id="Phobius"/>
    </source>
</evidence>
<dbReference type="STRING" id="582402.Hbal_1199"/>
<keyword evidence="2" id="KW-0472">Membrane</keyword>
<feature type="region of interest" description="Disordered" evidence="1">
    <location>
        <begin position="1"/>
        <end position="39"/>
    </location>
</feature>
<evidence type="ECO:0008006" key="5">
    <source>
        <dbReference type="Google" id="ProtNLM"/>
    </source>
</evidence>
<keyword evidence="4" id="KW-1185">Reference proteome</keyword>
<dbReference type="Pfam" id="PF07386">
    <property type="entry name" value="DUF1499"/>
    <property type="match status" value="1"/>
</dbReference>
<feature type="transmembrane region" description="Helical" evidence="2">
    <location>
        <begin position="47"/>
        <end position="70"/>
    </location>
</feature>
<protein>
    <recommendedName>
        <fullName evidence="5">DUF1499 domain-containing protein</fullName>
    </recommendedName>
</protein>
<feature type="transmembrane region" description="Helical" evidence="2">
    <location>
        <begin position="90"/>
        <end position="109"/>
    </location>
</feature>
<dbReference type="OrthoDB" id="1523552at2"/>
<gene>
    <name evidence="3" type="ordered locus">Hbal_1199</name>
</gene>
<accession>C6XI65</accession>
<dbReference type="AlphaFoldDB" id="C6XI65"/>